<evidence type="ECO:0000313" key="1">
    <source>
        <dbReference type="EMBL" id="KAJ8426667.1"/>
    </source>
</evidence>
<dbReference type="EMBL" id="JAKOGI010001256">
    <property type="protein sequence ID" value="KAJ8426667.1"/>
    <property type="molecule type" value="Genomic_DNA"/>
</dbReference>
<evidence type="ECO:0000313" key="2">
    <source>
        <dbReference type="Proteomes" id="UP001153076"/>
    </source>
</evidence>
<protein>
    <submittedName>
        <fullName evidence="1">Uncharacterized protein</fullName>
    </submittedName>
</protein>
<accession>A0A9Q1GS35</accession>
<reference evidence="1" key="1">
    <citation type="submission" date="2022-04" db="EMBL/GenBank/DDBJ databases">
        <title>Carnegiea gigantea Genome sequencing and assembly v2.</title>
        <authorList>
            <person name="Copetti D."/>
            <person name="Sanderson M.J."/>
            <person name="Burquez A."/>
            <person name="Wojciechowski M.F."/>
        </authorList>
    </citation>
    <scope>NUCLEOTIDE SEQUENCE</scope>
    <source>
        <strain evidence="1">SGP5-SGP5p</strain>
        <tissue evidence="1">Aerial part</tissue>
    </source>
</reference>
<proteinExistence type="predicted"/>
<dbReference type="Proteomes" id="UP001153076">
    <property type="component" value="Unassembled WGS sequence"/>
</dbReference>
<gene>
    <name evidence="1" type="ORF">Cgig2_030086</name>
</gene>
<comment type="caution">
    <text evidence="1">The sequence shown here is derived from an EMBL/GenBank/DDBJ whole genome shotgun (WGS) entry which is preliminary data.</text>
</comment>
<organism evidence="1 2">
    <name type="scientific">Carnegiea gigantea</name>
    <dbReference type="NCBI Taxonomy" id="171969"/>
    <lineage>
        <taxon>Eukaryota</taxon>
        <taxon>Viridiplantae</taxon>
        <taxon>Streptophyta</taxon>
        <taxon>Embryophyta</taxon>
        <taxon>Tracheophyta</taxon>
        <taxon>Spermatophyta</taxon>
        <taxon>Magnoliopsida</taxon>
        <taxon>eudicotyledons</taxon>
        <taxon>Gunneridae</taxon>
        <taxon>Pentapetalae</taxon>
        <taxon>Caryophyllales</taxon>
        <taxon>Cactineae</taxon>
        <taxon>Cactaceae</taxon>
        <taxon>Cactoideae</taxon>
        <taxon>Echinocereeae</taxon>
        <taxon>Carnegiea</taxon>
    </lineage>
</organism>
<sequence>MARFSLPNAEGVAADFELPETVQVTFYAMLLDEAIELGMVRDFMAKGLKSALVGLRWSSLEEPRGEVGVTACSPRELHLLEYRTEQAVEYVRDDFRWSLRDPTNPGPKPFPSDYHGLCPCFDLEVARRYAHDSHIPEMVLAAEYVRDNLRRSESETSSLCPNLLPWNFAAYCPEFNHIVAMQFAHATYIPEMVQAVFYTMVINDVARLRLIRREIRESLMSDLLKLRWDVIEAWLLFIEDKLKDARR</sequence>
<dbReference type="AlphaFoldDB" id="A0A9Q1GS35"/>
<keyword evidence="2" id="KW-1185">Reference proteome</keyword>
<name>A0A9Q1GS35_9CARY</name>